<evidence type="ECO:0000313" key="10">
    <source>
        <dbReference type="EMBL" id="CAB5065504.1"/>
    </source>
</evidence>
<keyword evidence="6" id="KW-0811">Translocation</keyword>
<organism evidence="10">
    <name type="scientific">freshwater metagenome</name>
    <dbReference type="NCBI Taxonomy" id="449393"/>
    <lineage>
        <taxon>unclassified sequences</taxon>
        <taxon>metagenomes</taxon>
        <taxon>ecological metagenomes</taxon>
    </lineage>
</organism>
<dbReference type="InterPro" id="IPR003369">
    <property type="entry name" value="TatA/B/E"/>
</dbReference>
<reference evidence="10" key="1">
    <citation type="submission" date="2020-05" db="EMBL/GenBank/DDBJ databases">
        <authorList>
            <person name="Chiriac C."/>
            <person name="Salcher M."/>
            <person name="Ghai R."/>
            <person name="Kavagutti S V."/>
        </authorList>
    </citation>
    <scope>NUCLEOTIDE SEQUENCE</scope>
</reference>
<evidence type="ECO:0000256" key="1">
    <source>
        <dbReference type="ARBA" id="ARBA00004167"/>
    </source>
</evidence>
<dbReference type="Pfam" id="PF02416">
    <property type="entry name" value="TatA_B_E"/>
    <property type="match status" value="1"/>
</dbReference>
<gene>
    <name evidence="9" type="ORF">UFOPK4098_00170</name>
    <name evidence="10" type="ORF">UFOPK4347_00953</name>
</gene>
<dbReference type="GO" id="GO:0015031">
    <property type="term" value="P:protein transport"/>
    <property type="evidence" value="ECO:0007669"/>
    <property type="project" value="UniProtKB-KW"/>
</dbReference>
<keyword evidence="7" id="KW-0472">Membrane</keyword>
<feature type="region of interest" description="Disordered" evidence="8">
    <location>
        <begin position="69"/>
        <end position="100"/>
    </location>
</feature>
<evidence type="ECO:0000256" key="2">
    <source>
        <dbReference type="ARBA" id="ARBA00022448"/>
    </source>
</evidence>
<evidence type="ECO:0000256" key="8">
    <source>
        <dbReference type="SAM" id="MobiDB-lite"/>
    </source>
</evidence>
<comment type="subcellular location">
    <subcellularLocation>
        <location evidence="1">Membrane</location>
        <topology evidence="1">Single-pass membrane protein</topology>
    </subcellularLocation>
</comment>
<dbReference type="Gene3D" id="1.20.5.3310">
    <property type="match status" value="1"/>
</dbReference>
<keyword evidence="2" id="KW-0813">Transport</keyword>
<protein>
    <submittedName>
        <fullName evidence="10">Unannotated protein</fullName>
    </submittedName>
</protein>
<evidence type="ECO:0000256" key="3">
    <source>
        <dbReference type="ARBA" id="ARBA00022692"/>
    </source>
</evidence>
<evidence type="ECO:0000256" key="5">
    <source>
        <dbReference type="ARBA" id="ARBA00022989"/>
    </source>
</evidence>
<keyword evidence="5" id="KW-1133">Transmembrane helix</keyword>
<dbReference type="EMBL" id="CAFBPN010000003">
    <property type="protein sequence ID" value="CAB5008942.1"/>
    <property type="molecule type" value="Genomic_DNA"/>
</dbReference>
<name>A0A6J7UGE5_9ZZZZ</name>
<evidence type="ECO:0000313" key="9">
    <source>
        <dbReference type="EMBL" id="CAB5008942.1"/>
    </source>
</evidence>
<accession>A0A6J7UGE5</accession>
<keyword evidence="3" id="KW-0812">Transmembrane</keyword>
<evidence type="ECO:0000256" key="7">
    <source>
        <dbReference type="ARBA" id="ARBA00023136"/>
    </source>
</evidence>
<keyword evidence="4" id="KW-0653">Protein transport</keyword>
<feature type="compositionally biased region" description="Basic and acidic residues" evidence="8">
    <location>
        <begin position="90"/>
        <end position="100"/>
    </location>
</feature>
<dbReference type="AlphaFoldDB" id="A0A6J7UGE5"/>
<evidence type="ECO:0000256" key="6">
    <source>
        <dbReference type="ARBA" id="ARBA00023010"/>
    </source>
</evidence>
<evidence type="ECO:0000256" key="4">
    <source>
        <dbReference type="ARBA" id="ARBA00022927"/>
    </source>
</evidence>
<dbReference type="GO" id="GO:0016020">
    <property type="term" value="C:membrane"/>
    <property type="evidence" value="ECO:0007669"/>
    <property type="project" value="UniProtKB-ARBA"/>
</dbReference>
<proteinExistence type="predicted"/>
<sequence length="100" mass="11223">MSGSEIVFLLLIGLVVLGPEKLPEAMRKFGRVYHEIKNVASGVQRDLRTGFDDPLQEIKNTAEEAKRIFLGKDDVASPTTDEPKFIPYEQDEKPHGDQNP</sequence>
<dbReference type="EMBL" id="CAFBQU010000021">
    <property type="protein sequence ID" value="CAB5065504.1"/>
    <property type="molecule type" value="Genomic_DNA"/>
</dbReference>